<dbReference type="InterPro" id="IPR045170">
    <property type="entry name" value="MTOX"/>
</dbReference>
<dbReference type="OMA" id="QFMPLED"/>
<name>S3D0V1_OPHP1</name>
<dbReference type="InterPro" id="IPR006076">
    <property type="entry name" value="FAD-dep_OxRdtase"/>
</dbReference>
<dbReference type="Pfam" id="PF01266">
    <property type="entry name" value="DAO"/>
    <property type="match status" value="1"/>
</dbReference>
<comment type="cofactor">
    <cofactor evidence="1">
        <name>FAD</name>
        <dbReference type="ChEBI" id="CHEBI:57692"/>
    </cofactor>
</comment>
<keyword evidence="8" id="KW-1185">Reference proteome</keyword>
<dbReference type="HOGENOM" id="CLU_007884_0_2_1"/>
<comment type="similarity">
    <text evidence="2">Belongs to the MSOX/MTOX family.</text>
</comment>
<evidence type="ECO:0000256" key="4">
    <source>
        <dbReference type="ARBA" id="ARBA00022827"/>
    </source>
</evidence>
<organism evidence="7 8">
    <name type="scientific">Ophiostoma piceae (strain UAMH 11346)</name>
    <name type="common">Sap stain fungus</name>
    <dbReference type="NCBI Taxonomy" id="1262450"/>
    <lineage>
        <taxon>Eukaryota</taxon>
        <taxon>Fungi</taxon>
        <taxon>Dikarya</taxon>
        <taxon>Ascomycota</taxon>
        <taxon>Pezizomycotina</taxon>
        <taxon>Sordariomycetes</taxon>
        <taxon>Sordariomycetidae</taxon>
        <taxon>Ophiostomatales</taxon>
        <taxon>Ophiostomataceae</taxon>
        <taxon>Ophiostoma</taxon>
    </lineage>
</organism>
<evidence type="ECO:0000313" key="7">
    <source>
        <dbReference type="EMBL" id="EPE06880.1"/>
    </source>
</evidence>
<dbReference type="VEuPathDB" id="FungiDB:F503_03307"/>
<dbReference type="PANTHER" id="PTHR10961:SF26">
    <property type="entry name" value="L-SACCHAROPINE OXIDASE"/>
    <property type="match status" value="1"/>
</dbReference>
<proteinExistence type="inferred from homology"/>
<keyword evidence="4" id="KW-0274">FAD</keyword>
<dbReference type="OrthoDB" id="2219495at2759"/>
<evidence type="ECO:0000256" key="2">
    <source>
        <dbReference type="ARBA" id="ARBA00010989"/>
    </source>
</evidence>
<dbReference type="PANTHER" id="PTHR10961">
    <property type="entry name" value="PEROXISOMAL SARCOSINE OXIDASE"/>
    <property type="match status" value="1"/>
</dbReference>
<dbReference type="GO" id="GO:0050660">
    <property type="term" value="F:flavin adenine dinucleotide binding"/>
    <property type="evidence" value="ECO:0007669"/>
    <property type="project" value="InterPro"/>
</dbReference>
<dbReference type="STRING" id="1262450.S3D0V1"/>
<protein>
    <submittedName>
        <fullName evidence="7">Sarcosine oxidase</fullName>
    </submittedName>
</protein>
<accession>S3D0V1</accession>
<dbReference type="InterPro" id="IPR036188">
    <property type="entry name" value="FAD/NAD-bd_sf"/>
</dbReference>
<dbReference type="Gene3D" id="3.30.9.10">
    <property type="entry name" value="D-Amino Acid Oxidase, subunit A, domain 2"/>
    <property type="match status" value="1"/>
</dbReference>
<feature type="domain" description="FAD dependent oxidoreductase" evidence="6">
    <location>
        <begin position="9"/>
        <end position="383"/>
    </location>
</feature>
<evidence type="ECO:0000256" key="3">
    <source>
        <dbReference type="ARBA" id="ARBA00022630"/>
    </source>
</evidence>
<sequence>MPPSKTEPVLIIGAGVFGLSTAHKLATSGYTDITVLEKDDRIPSRFSGGYDLNKIIRSEYIDPFYTQHALNAIRQWQTNPLYQPYFRQVGFLNVVTGEANEVVRNALAKYNKSVAENPAFDGYLVPCPDADHIRRVAPQFTGALPGWKGYLNGLAGYAQSSNAMGACFKACEQLGVKFKLGADGDVAELLYQPGTKVCVGARTKSGAVYKASRTIIAAGGFVANVLPSIAEQVTAICWGVSHIQLTPEESEQMRGMPVTTVRDIGFFFEPDPATHKVKICYMGGGYTHTAQNNGKSIPYNSLAESAYIPAEDVKQTRRMLRMAVPHIAERPLIDTHLCWVADTDNSDYIIDFVPESDSSLVVLSGDSGHGFKMMPIFGDFVQDLLDANTQKLARWRWREVKRDAAGTGKQISWRASAIVDLDSTPRAKL</sequence>
<keyword evidence="5" id="KW-0560">Oxidoreductase</keyword>
<evidence type="ECO:0000256" key="1">
    <source>
        <dbReference type="ARBA" id="ARBA00001974"/>
    </source>
</evidence>
<dbReference type="Proteomes" id="UP000016923">
    <property type="component" value="Unassembled WGS sequence"/>
</dbReference>
<dbReference type="GO" id="GO:0051698">
    <property type="term" value="F:saccharopine oxidase activity"/>
    <property type="evidence" value="ECO:0007669"/>
    <property type="project" value="TreeGrafter"/>
</dbReference>
<reference evidence="7 8" key="1">
    <citation type="journal article" date="2013" name="BMC Genomics">
        <title>The genome and transcriptome of the pine saprophyte Ophiostoma piceae, and a comparison with the bark beetle-associated pine pathogen Grosmannia clavigera.</title>
        <authorList>
            <person name="Haridas S."/>
            <person name="Wang Y."/>
            <person name="Lim L."/>
            <person name="Massoumi Alamouti S."/>
            <person name="Jackman S."/>
            <person name="Docking R."/>
            <person name="Robertson G."/>
            <person name="Birol I."/>
            <person name="Bohlmann J."/>
            <person name="Breuil C."/>
        </authorList>
    </citation>
    <scope>NUCLEOTIDE SEQUENCE [LARGE SCALE GENOMIC DNA]</scope>
    <source>
        <strain evidence="7 8">UAMH 11346</strain>
    </source>
</reference>
<dbReference type="SUPFAM" id="SSF51905">
    <property type="entry name" value="FAD/NAD(P)-binding domain"/>
    <property type="match status" value="1"/>
</dbReference>
<dbReference type="GO" id="GO:0008115">
    <property type="term" value="F:sarcosine oxidase activity"/>
    <property type="evidence" value="ECO:0007669"/>
    <property type="project" value="TreeGrafter"/>
</dbReference>
<dbReference type="Gene3D" id="3.50.50.60">
    <property type="entry name" value="FAD/NAD(P)-binding domain"/>
    <property type="match status" value="1"/>
</dbReference>
<evidence type="ECO:0000259" key="6">
    <source>
        <dbReference type="Pfam" id="PF01266"/>
    </source>
</evidence>
<dbReference type="PRINTS" id="PR00420">
    <property type="entry name" value="RNGMNOXGNASE"/>
</dbReference>
<evidence type="ECO:0000256" key="5">
    <source>
        <dbReference type="ARBA" id="ARBA00023002"/>
    </source>
</evidence>
<dbReference type="eggNOG" id="KOG2820">
    <property type="taxonomic scope" value="Eukaryota"/>
</dbReference>
<gene>
    <name evidence="7" type="ORF">F503_03307</name>
</gene>
<dbReference type="EMBL" id="KE148152">
    <property type="protein sequence ID" value="EPE06880.1"/>
    <property type="molecule type" value="Genomic_DNA"/>
</dbReference>
<evidence type="ECO:0000313" key="8">
    <source>
        <dbReference type="Proteomes" id="UP000016923"/>
    </source>
</evidence>
<dbReference type="AlphaFoldDB" id="S3D0V1"/>
<keyword evidence="3" id="KW-0285">Flavoprotein</keyword>